<evidence type="ECO:0000313" key="4">
    <source>
        <dbReference type="EMBL" id="CAG7717370.1"/>
    </source>
</evidence>
<feature type="region of interest" description="Disordered" evidence="2">
    <location>
        <begin position="39"/>
        <end position="65"/>
    </location>
</feature>
<dbReference type="PROSITE" id="PS50235">
    <property type="entry name" value="USP_3"/>
    <property type="match status" value="1"/>
</dbReference>
<evidence type="ECO:0000256" key="2">
    <source>
        <dbReference type="SAM" id="MobiDB-lite"/>
    </source>
</evidence>
<feature type="domain" description="USP" evidence="3">
    <location>
        <begin position="283"/>
        <end position="648"/>
    </location>
</feature>
<keyword evidence="1" id="KW-0963">Cytoplasm</keyword>
<dbReference type="InterPro" id="IPR000938">
    <property type="entry name" value="CAP-Gly_domain"/>
</dbReference>
<dbReference type="Proteomes" id="UP000708208">
    <property type="component" value="Unassembled WGS sequence"/>
</dbReference>
<evidence type="ECO:0000313" key="5">
    <source>
        <dbReference type="Proteomes" id="UP000708208"/>
    </source>
</evidence>
<protein>
    <recommendedName>
        <fullName evidence="3">USP domain-containing protein</fullName>
    </recommendedName>
</protein>
<reference evidence="4" key="1">
    <citation type="submission" date="2021-06" db="EMBL/GenBank/DDBJ databases">
        <authorList>
            <person name="Hodson N. C."/>
            <person name="Mongue J. A."/>
            <person name="Jaron S. K."/>
        </authorList>
    </citation>
    <scope>NUCLEOTIDE SEQUENCE</scope>
</reference>
<comment type="caution">
    <text evidence="4">The sequence shown here is derived from an EMBL/GenBank/DDBJ whole genome shotgun (WGS) entry which is preliminary data.</text>
</comment>
<dbReference type="Pfam" id="PF01302">
    <property type="entry name" value="CAP_GLY"/>
    <property type="match status" value="1"/>
</dbReference>
<sequence>MKFKNFLLSCSPGVHRKRLEDSQESKYANLRPISKRTSVPDFALSSGNSASSNSKHSKSKNKSVLKQSNSTSNFYVNSAGLDEPFVETKSVFEPSPIVVPSSEDKNSSGLKIGDRIIWAREETGRSEAGVVKWLGVIHGEQIAGIEFDNPLNLGSGWYENKQLFPCMRHHGGLVAVAGLMLEQDYFSMTSGPSKKSSVKRQSENIALFYPPGPSKVTGASPAVAPSSHGDFEPVMQNFTDLSLNNSRNPKLWAPPIAHSMPRYPFVKEPLKEEDAERFSGRGKGIQGNRNSCYLDATLFSMFSFTGVFDYILMRKYEPQDKLAVGVQKILRDDIVNTLRKDLFCPSPNVMALREAMHHLDDKLTTAEMDPQEFLQILFKDVLQLDEFIKLSSKESDYFHQVLVQHNENDRGEVPSIQYLFEQSLINQELKLTEIPSPALLLQMPRSGNKYKMYSGIFPNLTIDITDLMENTPRTCVICGKLATLECSKCYDRFTSDNKMNRSGQALPIISGAESTAYCESCIELLHTKSNKVQAHRQYFQRINYTFDTASYFQTPQLISLNTNSMNPSRSGYLARPDAAIPRVTMDLVAVICIETSHFVSFVKCGTDRTSPWAFFDSMADRVENINGTGQNIPQVKLLPAFGVWLDQLERDQENLKSSLDTLTPEMRRF</sequence>
<evidence type="ECO:0000259" key="3">
    <source>
        <dbReference type="PROSITE" id="PS50235"/>
    </source>
</evidence>
<feature type="compositionally biased region" description="Low complexity" evidence="2">
    <location>
        <begin position="45"/>
        <end position="54"/>
    </location>
</feature>
<accession>A0A8J2JBY2</accession>
<organism evidence="4 5">
    <name type="scientific">Allacma fusca</name>
    <dbReference type="NCBI Taxonomy" id="39272"/>
    <lineage>
        <taxon>Eukaryota</taxon>
        <taxon>Metazoa</taxon>
        <taxon>Ecdysozoa</taxon>
        <taxon>Arthropoda</taxon>
        <taxon>Hexapoda</taxon>
        <taxon>Collembola</taxon>
        <taxon>Symphypleona</taxon>
        <taxon>Sminthuridae</taxon>
        <taxon>Allacma</taxon>
    </lineage>
</organism>
<dbReference type="SMART" id="SM01052">
    <property type="entry name" value="CAP_GLY"/>
    <property type="match status" value="1"/>
</dbReference>
<proteinExistence type="predicted"/>
<dbReference type="OrthoDB" id="6287070at2759"/>
<dbReference type="PANTHER" id="PTHR11830">
    <property type="entry name" value="40S RIBOSOMAL PROTEIN S3A"/>
    <property type="match status" value="1"/>
</dbReference>
<keyword evidence="5" id="KW-1185">Reference proteome</keyword>
<gene>
    <name evidence="4" type="ORF">AFUS01_LOCUS6830</name>
</gene>
<name>A0A8J2JBY2_9HEXA</name>
<dbReference type="InterPro" id="IPR028889">
    <property type="entry name" value="USP"/>
</dbReference>
<dbReference type="AlphaFoldDB" id="A0A8J2JBY2"/>
<dbReference type="EMBL" id="CAJVCH010045232">
    <property type="protein sequence ID" value="CAG7717370.1"/>
    <property type="molecule type" value="Genomic_DNA"/>
</dbReference>
<evidence type="ECO:0000256" key="1">
    <source>
        <dbReference type="ARBA" id="ARBA00022490"/>
    </source>
</evidence>